<keyword evidence="6 7" id="KW-0961">Cell wall biogenesis/degradation</keyword>
<dbReference type="Gene3D" id="3.40.50.1860">
    <property type="match status" value="2"/>
</dbReference>
<keyword evidence="9" id="KW-1185">Reference proteome</keyword>
<dbReference type="Pfam" id="PF01177">
    <property type="entry name" value="Asp_Glu_race"/>
    <property type="match status" value="1"/>
</dbReference>
<keyword evidence="3 7" id="KW-0133">Cell shape</keyword>
<dbReference type="InterPro" id="IPR015942">
    <property type="entry name" value="Asp/Glu/hydantoin_racemase"/>
</dbReference>
<evidence type="ECO:0000313" key="8">
    <source>
        <dbReference type="EMBL" id="UWX06276.1"/>
    </source>
</evidence>
<evidence type="ECO:0000256" key="5">
    <source>
        <dbReference type="ARBA" id="ARBA00023235"/>
    </source>
</evidence>
<evidence type="ECO:0000256" key="6">
    <source>
        <dbReference type="ARBA" id="ARBA00023316"/>
    </source>
</evidence>
<comment type="function">
    <text evidence="7">Provides the (R)-glutamate required for cell wall biosynthesis.</text>
</comment>
<evidence type="ECO:0000256" key="4">
    <source>
        <dbReference type="ARBA" id="ARBA00022984"/>
    </source>
</evidence>
<dbReference type="GO" id="GO:0008881">
    <property type="term" value="F:glutamate racemase activity"/>
    <property type="evidence" value="ECO:0007669"/>
    <property type="project" value="UniProtKB-EC"/>
</dbReference>
<dbReference type="InterPro" id="IPR033134">
    <property type="entry name" value="Asp/Glu_racemase_AS_2"/>
</dbReference>
<accession>A0ABY5Y450</accession>
<dbReference type="InterPro" id="IPR001920">
    <property type="entry name" value="Asp/Glu_race"/>
</dbReference>
<comment type="pathway">
    <text evidence="7">Cell wall biogenesis; peptidoglycan biosynthesis.</text>
</comment>
<reference evidence="8" key="1">
    <citation type="submission" date="2020-12" db="EMBL/GenBank/DDBJ databases">
        <title>Taurinivorans muris gen. nov., sp. nov., fundamental and realized metabolic niche of a ubiquitous sulfidogenic bacterium in the murine intestine.</title>
        <authorList>
            <person name="Ye H."/>
            <person name="Hanson B.T."/>
            <person name="Loy A."/>
        </authorList>
    </citation>
    <scope>NUCLEOTIDE SEQUENCE</scope>
    <source>
        <strain evidence="8">LT0009</strain>
    </source>
</reference>
<keyword evidence="4 7" id="KW-0573">Peptidoglycan synthesis</keyword>
<sequence length="269" mass="28989">MNNKSIGLFDSGVGGLTVLKALLDVLPNEKYVYLGDTARLPYGTKSKETIIRYALQCTEKLMDRDLKLLVVACNTVSSVALPSLKEKYPQIEIVGVVTPGAEAACNATKNNNIAVLGTESTIKGKAYDNAILKINPEAVVTGKACPLFVGMAEEGLSKGFLAEEMAKHYLKDILSQENKPDTLVLGCTHFPLLKQAIQNVAGKDMQLVDSAQTTAKKVAERLRTANALADGKNPSVAFLTTDDTEKFKAVGEPFLGFSLRESHVELVDL</sequence>
<dbReference type="InterPro" id="IPR004391">
    <property type="entry name" value="Glu_race"/>
</dbReference>
<dbReference type="PROSITE" id="PS00924">
    <property type="entry name" value="ASP_GLU_RACEMASE_2"/>
    <property type="match status" value="1"/>
</dbReference>
<dbReference type="SUPFAM" id="SSF53681">
    <property type="entry name" value="Aspartate/glutamate racemase"/>
    <property type="match status" value="2"/>
</dbReference>
<dbReference type="PANTHER" id="PTHR21198">
    <property type="entry name" value="GLUTAMATE RACEMASE"/>
    <property type="match status" value="1"/>
</dbReference>
<gene>
    <name evidence="7" type="primary">murI</name>
    <name evidence="8" type="ORF">JBF11_02890</name>
</gene>
<evidence type="ECO:0000256" key="3">
    <source>
        <dbReference type="ARBA" id="ARBA00022960"/>
    </source>
</evidence>
<evidence type="ECO:0000256" key="1">
    <source>
        <dbReference type="ARBA" id="ARBA00001602"/>
    </source>
</evidence>
<dbReference type="RefSeq" id="WP_334315879.1">
    <property type="nucleotide sequence ID" value="NZ_CP065938.1"/>
</dbReference>
<dbReference type="EC" id="5.1.1.3" evidence="2 7"/>
<feature type="active site" description="Proton donor/acceptor" evidence="7">
    <location>
        <position position="73"/>
    </location>
</feature>
<dbReference type="NCBIfam" id="TIGR00067">
    <property type="entry name" value="glut_race"/>
    <property type="match status" value="1"/>
</dbReference>
<dbReference type="PANTHER" id="PTHR21198:SF2">
    <property type="entry name" value="GLUTAMATE RACEMASE"/>
    <property type="match status" value="1"/>
</dbReference>
<dbReference type="HAMAP" id="MF_00258">
    <property type="entry name" value="Glu_racemase"/>
    <property type="match status" value="1"/>
</dbReference>
<feature type="binding site" evidence="7">
    <location>
        <begin position="188"/>
        <end position="189"/>
    </location>
    <ligand>
        <name>substrate</name>
    </ligand>
</feature>
<feature type="active site" description="Proton donor/acceptor" evidence="7">
    <location>
        <position position="187"/>
    </location>
</feature>
<evidence type="ECO:0000256" key="2">
    <source>
        <dbReference type="ARBA" id="ARBA00013090"/>
    </source>
</evidence>
<evidence type="ECO:0000256" key="7">
    <source>
        <dbReference type="HAMAP-Rule" id="MF_00258"/>
    </source>
</evidence>
<feature type="binding site" evidence="7">
    <location>
        <begin position="42"/>
        <end position="43"/>
    </location>
    <ligand>
        <name>substrate</name>
    </ligand>
</feature>
<comment type="catalytic activity">
    <reaction evidence="1 7">
        <text>L-glutamate = D-glutamate</text>
        <dbReference type="Rhea" id="RHEA:12813"/>
        <dbReference type="ChEBI" id="CHEBI:29985"/>
        <dbReference type="ChEBI" id="CHEBI:29986"/>
        <dbReference type="EC" id="5.1.1.3"/>
    </reaction>
</comment>
<name>A0ABY5Y450_9BACT</name>
<feature type="binding site" evidence="7">
    <location>
        <begin position="10"/>
        <end position="11"/>
    </location>
    <ligand>
        <name>substrate</name>
    </ligand>
</feature>
<protein>
    <recommendedName>
        <fullName evidence="2 7">Glutamate racemase</fullName>
        <ecNumber evidence="2 7">5.1.1.3</ecNumber>
    </recommendedName>
</protein>
<evidence type="ECO:0000313" key="9">
    <source>
        <dbReference type="Proteomes" id="UP001058120"/>
    </source>
</evidence>
<keyword evidence="5 7" id="KW-0413">Isomerase</keyword>
<dbReference type="EMBL" id="CP065938">
    <property type="protein sequence ID" value="UWX06276.1"/>
    <property type="molecule type" value="Genomic_DNA"/>
</dbReference>
<proteinExistence type="inferred from homology"/>
<comment type="similarity">
    <text evidence="7">Belongs to the aspartate/glutamate racemases family.</text>
</comment>
<feature type="binding site" evidence="7">
    <location>
        <begin position="74"/>
        <end position="75"/>
    </location>
    <ligand>
        <name>substrate</name>
    </ligand>
</feature>
<organism evidence="8 9">
    <name type="scientific">Taurinivorans muris</name>
    <dbReference type="NCBI Taxonomy" id="2787751"/>
    <lineage>
        <taxon>Bacteria</taxon>
        <taxon>Pseudomonadati</taxon>
        <taxon>Thermodesulfobacteriota</taxon>
        <taxon>Desulfovibrionia</taxon>
        <taxon>Desulfovibrionales</taxon>
        <taxon>Desulfovibrionaceae</taxon>
        <taxon>Taurinivorans</taxon>
    </lineage>
</organism>
<dbReference type="Proteomes" id="UP001058120">
    <property type="component" value="Chromosome"/>
</dbReference>